<dbReference type="AlphaFoldDB" id="A0A023GDQ0"/>
<dbReference type="EMBL" id="GBBM01004310">
    <property type="protein sequence ID" value="JAC31108.1"/>
    <property type="molecule type" value="mRNA"/>
</dbReference>
<protein>
    <submittedName>
        <fullName evidence="2">Putative secreted protein</fullName>
    </submittedName>
</protein>
<organism evidence="2">
    <name type="scientific">Amblyomma triste</name>
    <name type="common">Neotropical tick</name>
    <dbReference type="NCBI Taxonomy" id="251400"/>
    <lineage>
        <taxon>Eukaryota</taxon>
        <taxon>Metazoa</taxon>
        <taxon>Ecdysozoa</taxon>
        <taxon>Arthropoda</taxon>
        <taxon>Chelicerata</taxon>
        <taxon>Arachnida</taxon>
        <taxon>Acari</taxon>
        <taxon>Parasitiformes</taxon>
        <taxon>Ixodida</taxon>
        <taxon>Ixodoidea</taxon>
        <taxon>Ixodidae</taxon>
        <taxon>Amblyomminae</taxon>
        <taxon>Amblyomma</taxon>
    </lineage>
</organism>
<dbReference type="SUPFAM" id="SSF52047">
    <property type="entry name" value="RNI-like"/>
    <property type="match status" value="1"/>
</dbReference>
<evidence type="ECO:0000256" key="1">
    <source>
        <dbReference type="SAM" id="SignalP"/>
    </source>
</evidence>
<evidence type="ECO:0000313" key="2">
    <source>
        <dbReference type="EMBL" id="JAC31108.1"/>
    </source>
</evidence>
<dbReference type="Gene3D" id="3.80.10.10">
    <property type="entry name" value="Ribonuclease Inhibitor"/>
    <property type="match status" value="1"/>
</dbReference>
<proteinExistence type="evidence at transcript level"/>
<sequence length="233" mass="26047">MSPAVVFLISLLSQLEELHLGECTKWSETSFLNIAKLRKLRKLTLEHGEDKSGFQLMLTRLTRLERLELRQWTLRNSLADVLPHMTCLQHLLLCPANGDLASTNRNVLRSCLAATDNLKQITWLVSCKSLASPQAAFDLSLAFEPGNLCDCLSGIDANSADVPASGSSLKNVSPKAREVTSTHYMCCNLKNFRHVWKPSLHQTWHMTVRQVSQGLKRCLGPRTAVCFCAEVEQ</sequence>
<feature type="signal peptide" evidence="1">
    <location>
        <begin position="1"/>
        <end position="23"/>
    </location>
</feature>
<accession>A0A023GDQ0</accession>
<dbReference type="InterPro" id="IPR032675">
    <property type="entry name" value="LRR_dom_sf"/>
</dbReference>
<reference evidence="2" key="1">
    <citation type="submission" date="2014-03" db="EMBL/GenBank/DDBJ databases">
        <title>The sialotranscriptome of Amblyomma triste, Amblyomma parvum and Amblyomma cajennense ticks, uncovered by 454-based RNA-seq.</title>
        <authorList>
            <person name="Garcia G.R."/>
            <person name="Gardinassi L.G."/>
            <person name="Ribeiro J.M."/>
            <person name="Anatriello E."/>
            <person name="Ferreira B.R."/>
            <person name="Moreira H.N."/>
            <person name="Mafra C."/>
            <person name="Olegario M.M."/>
            <person name="Szabo P.J."/>
            <person name="Miranda-Santos I.K."/>
            <person name="Maruyama S.R."/>
        </authorList>
    </citation>
    <scope>NUCLEOTIDE SEQUENCE</scope>
    <source>
        <strain evidence="2">Mato Grasso do Sul</strain>
        <tissue evidence="2">Salivary glands</tissue>
    </source>
</reference>
<keyword evidence="1" id="KW-0732">Signal</keyword>
<name>A0A023GDQ0_AMBTT</name>
<feature type="chain" id="PRO_5001517707" evidence="1">
    <location>
        <begin position="24"/>
        <end position="233"/>
    </location>
</feature>